<evidence type="ECO:0000256" key="1">
    <source>
        <dbReference type="SAM" id="MobiDB-lite"/>
    </source>
</evidence>
<proteinExistence type="predicted"/>
<evidence type="ECO:0000256" key="2">
    <source>
        <dbReference type="SAM" id="Phobius"/>
    </source>
</evidence>
<keyword evidence="2" id="KW-0812">Transmembrane</keyword>
<accession>A0A2V4NWN0</accession>
<feature type="transmembrane region" description="Helical" evidence="2">
    <location>
        <begin position="300"/>
        <end position="321"/>
    </location>
</feature>
<evidence type="ECO:0000313" key="3">
    <source>
        <dbReference type="EMBL" id="PYC74034.1"/>
    </source>
</evidence>
<protein>
    <recommendedName>
        <fullName evidence="5">Secreted protein</fullName>
    </recommendedName>
</protein>
<dbReference type="AlphaFoldDB" id="A0A2V4NWN0"/>
<feature type="region of interest" description="Disordered" evidence="1">
    <location>
        <begin position="1"/>
        <end position="83"/>
    </location>
</feature>
<reference evidence="3 4" key="1">
    <citation type="submission" date="2018-03" db="EMBL/GenBank/DDBJ databases">
        <title>Bioinformatic expansion and discovery of thiopeptide antibiotics.</title>
        <authorList>
            <person name="Schwalen C.J."/>
            <person name="Hudson G.A."/>
            <person name="Mitchell D.A."/>
        </authorList>
    </citation>
    <scope>NUCLEOTIDE SEQUENCE [LARGE SCALE GENOMIC DNA]</scope>
    <source>
        <strain evidence="3 4">ATCC 21389</strain>
    </source>
</reference>
<name>A0A2V4NWN0_9ACTN</name>
<dbReference type="OrthoDB" id="3218196at2"/>
<sequence>MGRVATPEQQSAAPSAYLPAQAPPGGPSAPGFGPAAGYGAVPAPHPPAFAQHPPAHAPNPALTHTPPARAPKAPASGTGPLARLRRTADTAPGRLRLLAAGLAVLVLALGALTGWEVNDRTQAADQVVTHSQPLSQNAAEIYRSLADADTTAAAGFLLAGGEPHDVRQRYQDDLANATQLLTQAAAQSNGSDQAQNLVSQLNQQLPVYAGLVETARADDRQGLPLGAAYLRYASNMMQTQLLPEAQKLSDTEVSRLDSDYRDAGATPWFSYAFGLLTLAVLFWAQLMLFRRTNRVFNSGLLGATAAVLVLLGWLTTGVLSANSSLDQSKSRGATPLQALDVARTNSLQARTAENLNLVARGSTTTYADQWTTSSKADATALAHAQQLAPGAAADSIGQARQQFTVWTQKHDAASAKNDAGDYQGALDATVGTGADSSQPVYQKLDQDLAAAVKVEQAEFRSAAQDGRDATVPVVFAAGVLALLAAAGVLTGINRRLAEYR</sequence>
<evidence type="ECO:0000313" key="4">
    <source>
        <dbReference type="Proteomes" id="UP000248039"/>
    </source>
</evidence>
<dbReference type="Proteomes" id="UP000248039">
    <property type="component" value="Unassembled WGS sequence"/>
</dbReference>
<feature type="transmembrane region" description="Helical" evidence="2">
    <location>
        <begin position="95"/>
        <end position="115"/>
    </location>
</feature>
<gene>
    <name evidence="3" type="ORF">C7C46_24820</name>
</gene>
<feature type="transmembrane region" description="Helical" evidence="2">
    <location>
        <begin position="268"/>
        <end position="288"/>
    </location>
</feature>
<evidence type="ECO:0008006" key="5">
    <source>
        <dbReference type="Google" id="ProtNLM"/>
    </source>
</evidence>
<keyword evidence="2" id="KW-0472">Membrane</keyword>
<feature type="transmembrane region" description="Helical" evidence="2">
    <location>
        <begin position="469"/>
        <end position="492"/>
    </location>
</feature>
<dbReference type="EMBL" id="PYBW01000097">
    <property type="protein sequence ID" value="PYC74034.1"/>
    <property type="molecule type" value="Genomic_DNA"/>
</dbReference>
<comment type="caution">
    <text evidence="3">The sequence shown here is derived from an EMBL/GenBank/DDBJ whole genome shotgun (WGS) entry which is preliminary data.</text>
</comment>
<organism evidence="3 4">
    <name type="scientific">Streptomyces tateyamensis</name>
    <dbReference type="NCBI Taxonomy" id="565073"/>
    <lineage>
        <taxon>Bacteria</taxon>
        <taxon>Bacillati</taxon>
        <taxon>Actinomycetota</taxon>
        <taxon>Actinomycetes</taxon>
        <taxon>Kitasatosporales</taxon>
        <taxon>Streptomycetaceae</taxon>
        <taxon>Streptomyces</taxon>
    </lineage>
</organism>
<keyword evidence="4" id="KW-1185">Reference proteome</keyword>
<feature type="compositionally biased region" description="Low complexity" evidence="1">
    <location>
        <begin position="29"/>
        <end position="67"/>
    </location>
</feature>
<keyword evidence="2" id="KW-1133">Transmembrane helix</keyword>